<dbReference type="RefSeq" id="XP_009221869.1">
    <property type="nucleotide sequence ID" value="XM_009223605.1"/>
</dbReference>
<dbReference type="eggNOG" id="ENOG502SPJZ">
    <property type="taxonomic scope" value="Eukaryota"/>
</dbReference>
<keyword evidence="1" id="KW-0732">Signal</keyword>
<feature type="signal peptide" evidence="1">
    <location>
        <begin position="1"/>
        <end position="20"/>
    </location>
</feature>
<dbReference type="InterPro" id="IPR032710">
    <property type="entry name" value="NTF2-like_dom_sf"/>
</dbReference>
<organism evidence="2">
    <name type="scientific">Gaeumannomyces tritici (strain R3-111a-1)</name>
    <name type="common">Wheat and barley take-all root rot fungus</name>
    <name type="synonym">Gaeumannomyces graminis var. tritici</name>
    <dbReference type="NCBI Taxonomy" id="644352"/>
    <lineage>
        <taxon>Eukaryota</taxon>
        <taxon>Fungi</taxon>
        <taxon>Dikarya</taxon>
        <taxon>Ascomycota</taxon>
        <taxon>Pezizomycotina</taxon>
        <taxon>Sordariomycetes</taxon>
        <taxon>Sordariomycetidae</taxon>
        <taxon>Magnaporthales</taxon>
        <taxon>Magnaporthaceae</taxon>
        <taxon>Gaeumannomyces</taxon>
    </lineage>
</organism>
<reference evidence="2" key="3">
    <citation type="submission" date="2010-09" db="EMBL/GenBank/DDBJ databases">
        <title>Annotation of Gaeumannomyces graminis var. tritici R3-111a-1.</title>
        <authorList>
            <consortium name="The Broad Institute Genome Sequencing Platform"/>
            <person name="Ma L.-J."/>
            <person name="Dead R."/>
            <person name="Young S.K."/>
            <person name="Zeng Q."/>
            <person name="Gargeya S."/>
            <person name="Fitzgerald M."/>
            <person name="Haas B."/>
            <person name="Abouelleil A."/>
            <person name="Alvarado L."/>
            <person name="Arachchi H.M."/>
            <person name="Berlin A."/>
            <person name="Brown A."/>
            <person name="Chapman S.B."/>
            <person name="Chen Z."/>
            <person name="Dunbar C."/>
            <person name="Freedman E."/>
            <person name="Gearin G."/>
            <person name="Gellesch M."/>
            <person name="Goldberg J."/>
            <person name="Griggs A."/>
            <person name="Gujja S."/>
            <person name="Heiman D."/>
            <person name="Howarth C."/>
            <person name="Larson L."/>
            <person name="Lui A."/>
            <person name="MacDonald P.J.P."/>
            <person name="Mehta T."/>
            <person name="Montmayeur A."/>
            <person name="Murphy C."/>
            <person name="Neiman D."/>
            <person name="Pearson M."/>
            <person name="Priest M."/>
            <person name="Roberts A."/>
            <person name="Saif S."/>
            <person name="Shea T."/>
            <person name="Shenoy N."/>
            <person name="Sisk P."/>
            <person name="Stolte C."/>
            <person name="Sykes S."/>
            <person name="Yandava C."/>
            <person name="Wortman J."/>
            <person name="Nusbaum C."/>
            <person name="Birren B."/>
        </authorList>
    </citation>
    <scope>NUCLEOTIDE SEQUENCE</scope>
    <source>
        <strain evidence="2">R3-111a-1</strain>
    </source>
</reference>
<reference evidence="2" key="2">
    <citation type="submission" date="2010-07" db="EMBL/GenBank/DDBJ databases">
        <authorList>
            <consortium name="The Broad Institute Genome Sequencing Platform"/>
            <consortium name="Broad Institute Genome Sequencing Center for Infectious Disease"/>
            <person name="Ma L.-J."/>
            <person name="Dead R."/>
            <person name="Young S."/>
            <person name="Zeng Q."/>
            <person name="Koehrsen M."/>
            <person name="Alvarado L."/>
            <person name="Berlin A."/>
            <person name="Chapman S.B."/>
            <person name="Chen Z."/>
            <person name="Freedman E."/>
            <person name="Gellesch M."/>
            <person name="Goldberg J."/>
            <person name="Griggs A."/>
            <person name="Gujja S."/>
            <person name="Heilman E.R."/>
            <person name="Heiman D."/>
            <person name="Hepburn T."/>
            <person name="Howarth C."/>
            <person name="Jen D."/>
            <person name="Larson L."/>
            <person name="Mehta T."/>
            <person name="Neiman D."/>
            <person name="Pearson M."/>
            <person name="Roberts A."/>
            <person name="Saif S."/>
            <person name="Shea T."/>
            <person name="Shenoy N."/>
            <person name="Sisk P."/>
            <person name="Stolte C."/>
            <person name="Sykes S."/>
            <person name="Walk T."/>
            <person name="White J."/>
            <person name="Yandava C."/>
            <person name="Haas B."/>
            <person name="Nusbaum C."/>
            <person name="Birren B."/>
        </authorList>
    </citation>
    <scope>NUCLEOTIDE SEQUENCE</scope>
    <source>
        <strain evidence="2">R3-111a-1</strain>
    </source>
</reference>
<dbReference type="EMBL" id="GL385397">
    <property type="protein sequence ID" value="EJT75869.1"/>
    <property type="molecule type" value="Genomic_DNA"/>
</dbReference>
<evidence type="ECO:0000313" key="3">
    <source>
        <dbReference type="EnsemblFungi" id="EJT75869"/>
    </source>
</evidence>
<feature type="chain" id="PRO_5015094589" description="SnoaL-like domain-containing protein" evidence="1">
    <location>
        <begin position="21"/>
        <end position="175"/>
    </location>
</feature>
<dbReference type="EnsemblFungi" id="EJT75869">
    <property type="protein sequence ID" value="EJT75869"/>
    <property type="gene ID" value="GGTG_05798"/>
</dbReference>
<dbReference type="AlphaFoldDB" id="J3NWY7"/>
<reference evidence="3" key="4">
    <citation type="journal article" date="2015" name="G3 (Bethesda)">
        <title>Genome sequences of three phytopathogenic species of the Magnaporthaceae family of fungi.</title>
        <authorList>
            <person name="Okagaki L.H."/>
            <person name="Nunes C.C."/>
            <person name="Sailsbery J."/>
            <person name="Clay B."/>
            <person name="Brown D."/>
            <person name="John T."/>
            <person name="Oh Y."/>
            <person name="Young N."/>
            <person name="Fitzgerald M."/>
            <person name="Haas B.J."/>
            <person name="Zeng Q."/>
            <person name="Young S."/>
            <person name="Adiconis X."/>
            <person name="Fan L."/>
            <person name="Levin J.Z."/>
            <person name="Mitchell T.K."/>
            <person name="Okubara P.A."/>
            <person name="Farman M.L."/>
            <person name="Kohn L.M."/>
            <person name="Birren B."/>
            <person name="Ma L.-J."/>
            <person name="Dean R.A."/>
        </authorList>
    </citation>
    <scope>NUCLEOTIDE SEQUENCE</scope>
    <source>
        <strain evidence="3">R3-111a-1</strain>
    </source>
</reference>
<keyword evidence="4" id="KW-1185">Reference proteome</keyword>
<sequence length="175" mass="19291">MHAPVSLVLALVLAPLSALAAPAPVAGIDSIAALGPRQGGGRQVKFCEKMVKEPAEEETKARFDKFADAFLVKKDLVEAFGYIAPEYINHNPAAKNGAQFAFDLLSPLWPSQRITVIRTLFRGNQGWLNYRNSFGTIVDRYRWEKGCIVEHVSLPSPRPPLGLYGRAKRACFLLV</sequence>
<dbReference type="OrthoDB" id="2820488at2759"/>
<dbReference type="SUPFAM" id="SSF54427">
    <property type="entry name" value="NTF2-like"/>
    <property type="match status" value="1"/>
</dbReference>
<dbReference type="VEuPathDB" id="FungiDB:GGTG_05798"/>
<accession>J3NWY7</accession>
<evidence type="ECO:0008006" key="5">
    <source>
        <dbReference type="Google" id="ProtNLM"/>
    </source>
</evidence>
<reference evidence="4" key="1">
    <citation type="submission" date="2010-07" db="EMBL/GenBank/DDBJ databases">
        <title>The genome sequence of Gaeumannomyces graminis var. tritici strain R3-111a-1.</title>
        <authorList>
            <consortium name="The Broad Institute Genome Sequencing Platform"/>
            <person name="Ma L.-J."/>
            <person name="Dead R."/>
            <person name="Young S."/>
            <person name="Zeng Q."/>
            <person name="Koehrsen M."/>
            <person name="Alvarado L."/>
            <person name="Berlin A."/>
            <person name="Chapman S.B."/>
            <person name="Chen Z."/>
            <person name="Freedman E."/>
            <person name="Gellesch M."/>
            <person name="Goldberg J."/>
            <person name="Griggs A."/>
            <person name="Gujja S."/>
            <person name="Heilman E.R."/>
            <person name="Heiman D."/>
            <person name="Hepburn T."/>
            <person name="Howarth C."/>
            <person name="Jen D."/>
            <person name="Larson L."/>
            <person name="Mehta T."/>
            <person name="Neiman D."/>
            <person name="Pearson M."/>
            <person name="Roberts A."/>
            <person name="Saif S."/>
            <person name="Shea T."/>
            <person name="Shenoy N."/>
            <person name="Sisk P."/>
            <person name="Stolte C."/>
            <person name="Sykes S."/>
            <person name="Walk T."/>
            <person name="White J."/>
            <person name="Yandava C."/>
            <person name="Haas B."/>
            <person name="Nusbaum C."/>
            <person name="Birren B."/>
        </authorList>
    </citation>
    <scope>NUCLEOTIDE SEQUENCE [LARGE SCALE GENOMIC DNA]</scope>
    <source>
        <strain evidence="4">R3-111a-1</strain>
    </source>
</reference>
<evidence type="ECO:0000313" key="4">
    <source>
        <dbReference type="Proteomes" id="UP000006039"/>
    </source>
</evidence>
<protein>
    <recommendedName>
        <fullName evidence="5">SnoaL-like domain-containing protein</fullName>
    </recommendedName>
</protein>
<proteinExistence type="predicted"/>
<gene>
    <name evidence="3" type="primary">20346256</name>
    <name evidence="2" type="ORF">GGTG_05798</name>
</gene>
<reference evidence="3" key="5">
    <citation type="submission" date="2018-04" db="UniProtKB">
        <authorList>
            <consortium name="EnsemblFungi"/>
        </authorList>
    </citation>
    <scope>IDENTIFICATION</scope>
    <source>
        <strain evidence="3">R3-111a-1</strain>
    </source>
</reference>
<dbReference type="GeneID" id="20346256"/>
<evidence type="ECO:0000256" key="1">
    <source>
        <dbReference type="SAM" id="SignalP"/>
    </source>
</evidence>
<dbReference type="Gene3D" id="3.10.450.50">
    <property type="match status" value="1"/>
</dbReference>
<evidence type="ECO:0000313" key="2">
    <source>
        <dbReference type="EMBL" id="EJT75869.1"/>
    </source>
</evidence>
<name>J3NWY7_GAET3</name>
<dbReference type="HOGENOM" id="CLU_100997_3_2_1"/>
<dbReference type="Proteomes" id="UP000006039">
    <property type="component" value="Unassembled WGS sequence"/>
</dbReference>